<keyword evidence="1" id="KW-0175">Coiled coil</keyword>
<keyword evidence="4" id="KW-1185">Reference proteome</keyword>
<dbReference type="GO" id="GO:0003700">
    <property type="term" value="F:DNA-binding transcription factor activity"/>
    <property type="evidence" value="ECO:0007669"/>
    <property type="project" value="InterPro"/>
</dbReference>
<organism evidence="3 4">
    <name type="scientific">Colletotrichum zoysiae</name>
    <dbReference type="NCBI Taxonomy" id="1216348"/>
    <lineage>
        <taxon>Eukaryota</taxon>
        <taxon>Fungi</taxon>
        <taxon>Dikarya</taxon>
        <taxon>Ascomycota</taxon>
        <taxon>Pezizomycotina</taxon>
        <taxon>Sordariomycetes</taxon>
        <taxon>Hypocreomycetidae</taxon>
        <taxon>Glomerellales</taxon>
        <taxon>Glomerellaceae</taxon>
        <taxon>Colletotrichum</taxon>
        <taxon>Colletotrichum graminicola species complex</taxon>
    </lineage>
</organism>
<dbReference type="EMBL" id="MU842914">
    <property type="protein sequence ID" value="KAK2026436.1"/>
    <property type="molecule type" value="Genomic_DNA"/>
</dbReference>
<dbReference type="SUPFAM" id="SSF57959">
    <property type="entry name" value="Leucine zipper domain"/>
    <property type="match status" value="1"/>
</dbReference>
<dbReference type="CDD" id="cd14688">
    <property type="entry name" value="bZIP_YAP"/>
    <property type="match status" value="1"/>
</dbReference>
<feature type="coiled-coil region" evidence="1">
    <location>
        <begin position="40"/>
        <end position="74"/>
    </location>
</feature>
<dbReference type="AlphaFoldDB" id="A0AAD9HDP7"/>
<evidence type="ECO:0000313" key="4">
    <source>
        <dbReference type="Proteomes" id="UP001232148"/>
    </source>
</evidence>
<proteinExistence type="predicted"/>
<comment type="caution">
    <text evidence="3">The sequence shown here is derived from an EMBL/GenBank/DDBJ whole genome shotgun (WGS) entry which is preliminary data.</text>
</comment>
<reference evidence="3" key="1">
    <citation type="submission" date="2021-06" db="EMBL/GenBank/DDBJ databases">
        <title>Comparative genomics, transcriptomics and evolutionary studies reveal genomic signatures of adaptation to plant cell wall in hemibiotrophic fungi.</title>
        <authorList>
            <consortium name="DOE Joint Genome Institute"/>
            <person name="Baroncelli R."/>
            <person name="Diaz J.F."/>
            <person name="Benocci T."/>
            <person name="Peng M."/>
            <person name="Battaglia E."/>
            <person name="Haridas S."/>
            <person name="Andreopoulos W."/>
            <person name="Labutti K."/>
            <person name="Pangilinan J."/>
            <person name="Floch G.L."/>
            <person name="Makela M.R."/>
            <person name="Henrissat B."/>
            <person name="Grigoriev I.V."/>
            <person name="Crouch J.A."/>
            <person name="De Vries R.P."/>
            <person name="Sukno S.A."/>
            <person name="Thon M.R."/>
        </authorList>
    </citation>
    <scope>NUCLEOTIDE SEQUENCE</scope>
    <source>
        <strain evidence="3">MAFF235873</strain>
    </source>
</reference>
<evidence type="ECO:0000256" key="2">
    <source>
        <dbReference type="SAM" id="MobiDB-lite"/>
    </source>
</evidence>
<feature type="region of interest" description="Disordered" evidence="2">
    <location>
        <begin position="1"/>
        <end position="35"/>
    </location>
</feature>
<evidence type="ECO:0000256" key="1">
    <source>
        <dbReference type="SAM" id="Coils"/>
    </source>
</evidence>
<accession>A0AAD9HDP7</accession>
<sequence length="315" mass="33879">MATEPGPPKRSNGKRVSAQHTLERVRNNQRRHRARQKEYTAALETKLGSAERAISALEQRVESLQSELAQLRCQSNAVCSSVHARQRDTPPALPSSDQNSILRPSEAIFDEEGFEVTALSTALPVAPHPLGELSSQPQMHISADICALADDIRDTGATSPRIQSLEFVAGSQASALSPSYYASYAFDLSSTMLPARSTGADGSLPTSAALDGSWTQMNSMTRAPSPTSPTSPLCPPGYVFRSTMEGLLEADVDREPTVLCSQAYALIARRNAKNLSPEDIATWLWSGFSASLRAGEGCRVTTNLLSSLLEFISIA</sequence>
<dbReference type="InterPro" id="IPR046347">
    <property type="entry name" value="bZIP_sf"/>
</dbReference>
<protein>
    <recommendedName>
        <fullName evidence="5">BZIP domain-containing protein</fullName>
    </recommendedName>
</protein>
<evidence type="ECO:0000313" key="3">
    <source>
        <dbReference type="EMBL" id="KAK2026436.1"/>
    </source>
</evidence>
<evidence type="ECO:0008006" key="5">
    <source>
        <dbReference type="Google" id="ProtNLM"/>
    </source>
</evidence>
<name>A0AAD9HDP7_9PEZI</name>
<dbReference type="Proteomes" id="UP001232148">
    <property type="component" value="Unassembled WGS sequence"/>
</dbReference>
<gene>
    <name evidence="3" type="ORF">LX32DRAFT_641842</name>
</gene>